<dbReference type="InterPro" id="IPR040256">
    <property type="entry name" value="At4g02000-like"/>
</dbReference>
<name>A0A2P5YXR5_GOSBA</name>
<reference evidence="1 2" key="1">
    <citation type="submission" date="2015-01" db="EMBL/GenBank/DDBJ databases">
        <title>Genome of allotetraploid Gossypium barbadense reveals genomic plasticity and fiber elongation in cotton evolution.</title>
        <authorList>
            <person name="Chen X."/>
            <person name="Liu X."/>
            <person name="Zhao B."/>
            <person name="Zheng H."/>
            <person name="Hu Y."/>
            <person name="Lu G."/>
            <person name="Yang C."/>
            <person name="Chen J."/>
            <person name="Shan C."/>
            <person name="Zhang L."/>
            <person name="Zhou Y."/>
            <person name="Wang L."/>
            <person name="Guo W."/>
            <person name="Bai Y."/>
            <person name="Ruan J."/>
            <person name="Shangguan X."/>
            <person name="Mao Y."/>
            <person name="Jiang J."/>
            <person name="Zhu Y."/>
            <person name="Lei J."/>
            <person name="Kang H."/>
            <person name="Chen S."/>
            <person name="He X."/>
            <person name="Wang R."/>
            <person name="Wang Y."/>
            <person name="Chen J."/>
            <person name="Wang L."/>
            <person name="Yu S."/>
            <person name="Wang B."/>
            <person name="Wei J."/>
            <person name="Song S."/>
            <person name="Lu X."/>
            <person name="Gao Z."/>
            <person name="Gu W."/>
            <person name="Deng X."/>
            <person name="Ma D."/>
            <person name="Wang S."/>
            <person name="Liang W."/>
            <person name="Fang L."/>
            <person name="Cai C."/>
            <person name="Zhu X."/>
            <person name="Zhou B."/>
            <person name="Zhang Y."/>
            <person name="Chen Z."/>
            <person name="Xu S."/>
            <person name="Zhu R."/>
            <person name="Wang S."/>
            <person name="Zhang T."/>
            <person name="Zhao G."/>
        </authorList>
    </citation>
    <scope>NUCLEOTIDE SEQUENCE [LARGE SCALE GENOMIC DNA]</scope>
    <source>
        <strain evidence="2">cv. Xinhai21</strain>
        <tissue evidence="1">Leaf</tissue>
    </source>
</reference>
<accession>A0A2P5YXR5</accession>
<dbReference type="EMBL" id="KZ662704">
    <property type="protein sequence ID" value="PPS20333.1"/>
    <property type="molecule type" value="Genomic_DNA"/>
</dbReference>
<gene>
    <name evidence="1" type="ORF">GOBAR_AA00222</name>
</gene>
<evidence type="ECO:0000313" key="2">
    <source>
        <dbReference type="Proteomes" id="UP000239757"/>
    </source>
</evidence>
<sequence length="425" mass="46552">MVLAWIRLPGLPGFLYKKKIIEEIGGTIRKLVRLDFNTDSRIRGRFARMAVCINLDKHLIARALVNGRNQRYGHTKELCALMQSDSGLEKEQENGTSTETRKRGKFLDYRPWMVVERKNQQNPRSDILIRADIKGKGKLGSHFGASANMEGLEDLEKEHNKGAEGELAAFQGRLKAGDFVEEQRHKYRGSPNFNNSMRLGGDNLGVESINLPSADQGVNGSVGWSSDVGVSVIGAEDPSFSKQINDPNRINLSQAINRVGPICTNASHISTDLGSSSKSSSVSVLKTTDGNVFYKTHSSNFNSTPINISCPNPIFVDQGANLNVDSALTPKPASSVPKSIEVQVINYSDDLSPTEHIVVSFKEKGSPDGVNLEKAPLQNSGASKTWNTGKIIEGKEGSFQATRKINKIPHEKGNNIKLKILPNFL</sequence>
<dbReference type="AlphaFoldDB" id="A0A2P5YXR5"/>
<proteinExistence type="predicted"/>
<evidence type="ECO:0000313" key="1">
    <source>
        <dbReference type="EMBL" id="PPS20333.1"/>
    </source>
</evidence>
<dbReference type="Proteomes" id="UP000239757">
    <property type="component" value="Unassembled WGS sequence"/>
</dbReference>
<dbReference type="OrthoDB" id="995555at2759"/>
<dbReference type="PANTHER" id="PTHR31286">
    <property type="entry name" value="GLYCINE-RICH CELL WALL STRUCTURAL PROTEIN 1.8-LIKE"/>
    <property type="match status" value="1"/>
</dbReference>
<protein>
    <submittedName>
        <fullName evidence="1">Uncharacterized protein</fullName>
    </submittedName>
</protein>
<dbReference type="PANTHER" id="PTHR31286:SF173">
    <property type="entry name" value="DUF4283 DOMAIN-CONTAINING PROTEIN"/>
    <property type="match status" value="1"/>
</dbReference>
<organism evidence="1 2">
    <name type="scientific">Gossypium barbadense</name>
    <name type="common">Sea Island cotton</name>
    <name type="synonym">Hibiscus barbadensis</name>
    <dbReference type="NCBI Taxonomy" id="3634"/>
    <lineage>
        <taxon>Eukaryota</taxon>
        <taxon>Viridiplantae</taxon>
        <taxon>Streptophyta</taxon>
        <taxon>Embryophyta</taxon>
        <taxon>Tracheophyta</taxon>
        <taxon>Spermatophyta</taxon>
        <taxon>Magnoliopsida</taxon>
        <taxon>eudicotyledons</taxon>
        <taxon>Gunneridae</taxon>
        <taxon>Pentapetalae</taxon>
        <taxon>rosids</taxon>
        <taxon>malvids</taxon>
        <taxon>Malvales</taxon>
        <taxon>Malvaceae</taxon>
        <taxon>Malvoideae</taxon>
        <taxon>Gossypium</taxon>
    </lineage>
</organism>